<dbReference type="CDD" id="cd07181">
    <property type="entry name" value="RNase_HII_eukaryota_like"/>
    <property type="match status" value="1"/>
</dbReference>
<dbReference type="InterPro" id="IPR004649">
    <property type="entry name" value="RNase_H2_suA"/>
</dbReference>
<dbReference type="FunFam" id="1.10.10.460:FF:000001">
    <property type="entry name" value="Ribonuclease"/>
    <property type="match status" value="1"/>
</dbReference>
<gene>
    <name evidence="25" type="ORF">ANCDUO_02336</name>
</gene>
<evidence type="ECO:0000256" key="10">
    <source>
        <dbReference type="ARBA" id="ARBA00022801"/>
    </source>
</evidence>
<evidence type="ECO:0000256" key="4">
    <source>
        <dbReference type="ARBA" id="ARBA00007058"/>
    </source>
</evidence>
<evidence type="ECO:0000256" key="23">
    <source>
        <dbReference type="SAM" id="Phobius"/>
    </source>
</evidence>
<dbReference type="Gene3D" id="3.30.420.10">
    <property type="entry name" value="Ribonuclease H-like superfamily/Ribonuclease H"/>
    <property type="match status" value="1"/>
</dbReference>
<evidence type="ECO:0000256" key="13">
    <source>
        <dbReference type="ARBA" id="ARBA00024615"/>
    </source>
</evidence>
<name>A0A0C2H725_9BILA</name>
<evidence type="ECO:0000256" key="22">
    <source>
        <dbReference type="SAM" id="MobiDB-lite"/>
    </source>
</evidence>
<dbReference type="PROSITE" id="PS51975">
    <property type="entry name" value="RNASE_H_2"/>
    <property type="match status" value="1"/>
</dbReference>
<keyword evidence="10 20" id="KW-0378">Hydrolase</keyword>
<comment type="function">
    <text evidence="18">Scramblase that mediates the translocation of glucosaminylphosphatidylinositol (alpha-D-GlcN-(1-6)-(1,2-diacyl-sn-glycero-3-phospho)-1D-myo-inositol, GlcN-PI) across the endoplasmic reticulum (ER) membrane, from the cytosolic leaflet to the luminal leaflet of the ER membrane, where it participates in the biosynthesis of glycosylphosphatidylinositol (GPI). GPI is a lipid glycoconjugate involved in post-translational modification of proteins. Can also translocate 1,2-diacyl-sn-glycero-3-phospho-(1D-myo-inositol) (phosphatidylinositol or PI), as well as several other phospholipids (1,2-diacyl-sn-glycero-3-phosphocholine, 1,2-diacyl-sn-glycero-3-phosphoethanolamine), and N-acetylglucosaminylphosphatidylinositol (GlcNAc-PI) in vitro.</text>
</comment>
<dbReference type="EC" id="3.1.26.4" evidence="21"/>
<evidence type="ECO:0000256" key="20">
    <source>
        <dbReference type="PROSITE-ProRule" id="PRU01319"/>
    </source>
</evidence>
<dbReference type="InterPro" id="IPR036397">
    <property type="entry name" value="RNaseH_sf"/>
</dbReference>
<comment type="catalytic activity">
    <reaction evidence="19">
        <text>a 6-(alpha-D-glucosaminyl)-1-(1,2-diacyl-sn-glycero-3-phospho)-1D-myo-inositol(in) = a 6-(alpha-D-glucosaminyl)-1-(1,2-diacyl-sn-glycero-3-phospho)-1D-myo-inositol(out)</text>
        <dbReference type="Rhea" id="RHEA:71491"/>
        <dbReference type="ChEBI" id="CHEBI:57997"/>
    </reaction>
</comment>
<evidence type="ECO:0000256" key="3">
    <source>
        <dbReference type="ARBA" id="ARBA00004141"/>
    </source>
</evidence>
<evidence type="ECO:0000256" key="9">
    <source>
        <dbReference type="ARBA" id="ARBA00022759"/>
    </source>
</evidence>
<evidence type="ECO:0000256" key="1">
    <source>
        <dbReference type="ARBA" id="ARBA00000077"/>
    </source>
</evidence>
<evidence type="ECO:0000256" key="17">
    <source>
        <dbReference type="ARBA" id="ARBA00036810"/>
    </source>
</evidence>
<dbReference type="Gene3D" id="1.10.10.460">
    <property type="entry name" value="Ribonuclease hii. Domain 2"/>
    <property type="match status" value="1"/>
</dbReference>
<evidence type="ECO:0000256" key="18">
    <source>
        <dbReference type="ARBA" id="ARBA00045827"/>
    </source>
</evidence>
<dbReference type="PANTHER" id="PTHR21347:SF0">
    <property type="entry name" value="LIPID SCRAMBLASE CLPTM1L"/>
    <property type="match status" value="1"/>
</dbReference>
<keyword evidence="6 23" id="KW-0812">Transmembrane</keyword>
<keyword evidence="26" id="KW-1185">Reference proteome</keyword>
<keyword evidence="7 20" id="KW-0540">Nuclease</keyword>
<feature type="region of interest" description="Disordered" evidence="22">
    <location>
        <begin position="765"/>
        <end position="800"/>
    </location>
</feature>
<dbReference type="InterPro" id="IPR012337">
    <property type="entry name" value="RNaseH-like_sf"/>
</dbReference>
<dbReference type="FunFam" id="3.30.420.10:FF:000016">
    <property type="entry name" value="Ribonuclease"/>
    <property type="match status" value="1"/>
</dbReference>
<dbReference type="GO" id="GO:0006298">
    <property type="term" value="P:mismatch repair"/>
    <property type="evidence" value="ECO:0007669"/>
    <property type="project" value="UniProtKB-ARBA"/>
</dbReference>
<evidence type="ECO:0000256" key="12">
    <source>
        <dbReference type="ARBA" id="ARBA00023136"/>
    </source>
</evidence>
<dbReference type="GO" id="GO:0016020">
    <property type="term" value="C:membrane"/>
    <property type="evidence" value="ECO:0007669"/>
    <property type="project" value="UniProtKB-SubCell"/>
</dbReference>
<comment type="catalytic activity">
    <reaction evidence="17">
        <text>6-(alpha-D-glucosaminyl)-(1-octadecanoyl,2-(9Z)-octadecenoyl-sn-glycero-3-phospho)-1D-myo-inositol(in) = 6-(alpha-D-glucosaminyl)-(1-octadecanoyl,2-(9Z)-octadecenoyl-sn-glycero-3-phospho)-1D-myo-inositol(out)</text>
        <dbReference type="Rhea" id="RHEA:71495"/>
        <dbReference type="ChEBI" id="CHEBI:190691"/>
    </reaction>
</comment>
<dbReference type="OrthoDB" id="378564at2759"/>
<dbReference type="Pfam" id="PF01351">
    <property type="entry name" value="RNase_HII"/>
    <property type="match status" value="1"/>
</dbReference>
<dbReference type="GO" id="GO:0004523">
    <property type="term" value="F:RNA-DNA hybrid ribonuclease activity"/>
    <property type="evidence" value="ECO:0007669"/>
    <property type="project" value="UniProtKB-UniRule"/>
</dbReference>
<dbReference type="EMBL" id="KN726740">
    <property type="protein sequence ID" value="KIH67334.1"/>
    <property type="molecule type" value="Genomic_DNA"/>
</dbReference>
<evidence type="ECO:0000256" key="21">
    <source>
        <dbReference type="RuleBase" id="RU003515"/>
    </source>
</evidence>
<comment type="function">
    <text evidence="21">Endonuclease that specifically degrades the RNA of RNA-DNA hybrids.</text>
</comment>
<dbReference type="GO" id="GO:0032299">
    <property type="term" value="C:ribonuclease H2 complex"/>
    <property type="evidence" value="ECO:0007669"/>
    <property type="project" value="UniProtKB-ARBA"/>
</dbReference>
<proteinExistence type="inferred from homology"/>
<feature type="domain" description="RNase H type-2" evidence="24">
    <location>
        <begin position="25"/>
        <end position="252"/>
    </location>
</feature>
<feature type="binding site" evidence="20">
    <location>
        <position position="142"/>
    </location>
    <ligand>
        <name>a divalent metal cation</name>
        <dbReference type="ChEBI" id="CHEBI:60240"/>
    </ligand>
</feature>
<evidence type="ECO:0000256" key="5">
    <source>
        <dbReference type="ARBA" id="ARBA00009310"/>
    </source>
</evidence>
<protein>
    <recommendedName>
        <fullName evidence="21">Ribonuclease</fullName>
        <ecNumber evidence="21">3.1.26.4</ecNumber>
    </recommendedName>
</protein>
<evidence type="ECO:0000256" key="7">
    <source>
        <dbReference type="ARBA" id="ARBA00022722"/>
    </source>
</evidence>
<evidence type="ECO:0000259" key="24">
    <source>
        <dbReference type="PROSITE" id="PS51975"/>
    </source>
</evidence>
<feature type="binding site" evidence="20">
    <location>
        <position position="32"/>
    </location>
    <ligand>
        <name>a divalent metal cation</name>
        <dbReference type="ChEBI" id="CHEBI:60240"/>
    </ligand>
</feature>
<feature type="compositionally biased region" description="Basic residues" evidence="22">
    <location>
        <begin position="790"/>
        <end position="800"/>
    </location>
</feature>
<organism evidence="25 26">
    <name type="scientific">Ancylostoma duodenale</name>
    <dbReference type="NCBI Taxonomy" id="51022"/>
    <lineage>
        <taxon>Eukaryota</taxon>
        <taxon>Metazoa</taxon>
        <taxon>Ecdysozoa</taxon>
        <taxon>Nematoda</taxon>
        <taxon>Chromadorea</taxon>
        <taxon>Rhabditida</taxon>
        <taxon>Rhabditina</taxon>
        <taxon>Rhabditomorpha</taxon>
        <taxon>Strongyloidea</taxon>
        <taxon>Ancylostomatidae</taxon>
        <taxon>Ancylostomatinae</taxon>
        <taxon>Ancylostoma</taxon>
    </lineage>
</organism>
<dbReference type="GO" id="GO:0046872">
    <property type="term" value="F:metal ion binding"/>
    <property type="evidence" value="ECO:0007669"/>
    <property type="project" value="UniProtKB-KW"/>
</dbReference>
<dbReference type="InterPro" id="IPR023160">
    <property type="entry name" value="RNase_HII_hlx-loop-hlx_cap_dom"/>
</dbReference>
<dbReference type="InterPro" id="IPR024567">
    <property type="entry name" value="RNase_HII/HIII_dom"/>
</dbReference>
<feature type="transmembrane region" description="Helical" evidence="23">
    <location>
        <begin position="668"/>
        <end position="689"/>
    </location>
</feature>
<dbReference type="GO" id="GO:0003723">
    <property type="term" value="F:RNA binding"/>
    <property type="evidence" value="ECO:0007669"/>
    <property type="project" value="UniProtKB-UniRule"/>
</dbReference>
<accession>A0A0C2H725</accession>
<keyword evidence="11 23" id="KW-1133">Transmembrane helix</keyword>
<comment type="catalytic activity">
    <reaction evidence="14">
        <text>a 1,2-diacyl-sn-glycero-3-phosphocholine(in) = a 1,2-diacyl-sn-glycero-3-phosphocholine(out)</text>
        <dbReference type="Rhea" id="RHEA:38571"/>
        <dbReference type="ChEBI" id="CHEBI:57643"/>
    </reaction>
</comment>
<keyword evidence="9 20" id="KW-0255">Endonuclease</keyword>
<feature type="transmembrane region" description="Helical" evidence="23">
    <location>
        <begin position="643"/>
        <end position="662"/>
    </location>
</feature>
<feature type="transmembrane region" description="Helical" evidence="23">
    <location>
        <begin position="528"/>
        <end position="549"/>
    </location>
</feature>
<evidence type="ECO:0000256" key="14">
    <source>
        <dbReference type="ARBA" id="ARBA00024631"/>
    </source>
</evidence>
<feature type="transmembrane region" description="Helical" evidence="23">
    <location>
        <begin position="561"/>
        <end position="584"/>
    </location>
</feature>
<dbReference type="InterPro" id="IPR008429">
    <property type="entry name" value="CLPTM1"/>
</dbReference>
<comment type="catalytic activity">
    <reaction evidence="1 20 21">
        <text>Endonucleolytic cleavage to 5'-phosphomonoester.</text>
        <dbReference type="EC" id="3.1.26.4"/>
    </reaction>
</comment>
<feature type="transmembrane region" description="Helical" evidence="23">
    <location>
        <begin position="590"/>
        <end position="608"/>
    </location>
</feature>
<comment type="subcellular location">
    <subcellularLocation>
        <location evidence="3">Membrane</location>
        <topology evidence="3">Multi-pass membrane protein</topology>
    </subcellularLocation>
</comment>
<evidence type="ECO:0000256" key="11">
    <source>
        <dbReference type="ARBA" id="ARBA00022989"/>
    </source>
</evidence>
<sequence length="800" mass="90274">MSQNGWPVLKIERSETWVGFGDGVPCILGIDEAGRGPVLGPMVYGCAISPIDNEEALRKLGVADSKALTEAKREEIFDTMNNDDSTKQFVAYAISCLSAQYISTSMLKRCKHSLNEISHEAAISLIQDALQSNVNVVEIKVDTVGPKATYQSKLEKLFPGISITVTEKADALFPIVSAASIAAKVTRDRRLKSWTFSEPGVKIPAEGYGSGYPGDPNTKKFLIDGLDPIFGYPSLVRFSWKTAEVLVDKHCVKAEWEDQNTNEPSVKGWLSSKIDLPKRHSYFADRTIRNVAMGLRSWLSLSGLLTLITAYYIGHMPLIPVGKDGKCPPIQLRVYASAYSESLGKLVKMSVNLPLATQRNGSLYMSFFFVSKDFSGDDPHMAKWDVHQRKLMSAYREPEQTFNLMKGEVKKASPPVTHIQSVLHIFSLDSSPDLWIRELPELMSLLRWEDGIYYPILYVADLLSREKDLVELKPENKTASITISYQPAPVGKIRFHRMISSSLSQLIELGFTRKDLEDVKGIFADTNLYLLGVTVFVSSLHLLFDILSFKNDISFWRGRKSMVGLSTKALVWRCFSYTVIFFYLKDQETSLLVIVPAGVSVLIEFWKLKKALKVSFSWRGLKFGAHSAEEAETDAFDNEAMKYLAWLMTPLCIGGAIYSLMYVPHKSWYSWVVESLANGVYAFGFLFMLPQLFVNYKLKSVAHLPWRAFMYKAFNTFIDDLFAFIIVMPTAHRVACFRDDIVFLIYLYQRYLYPVDYSRVNEFGESGEKQPPAIEKSDVSAANDVSIKTNNRKRVSKKID</sequence>
<evidence type="ECO:0000256" key="15">
    <source>
        <dbReference type="ARBA" id="ARBA00024981"/>
    </source>
</evidence>
<feature type="binding site" evidence="20">
    <location>
        <position position="31"/>
    </location>
    <ligand>
        <name>a divalent metal cation</name>
        <dbReference type="ChEBI" id="CHEBI:60240"/>
    </ligand>
</feature>
<dbReference type="NCBIfam" id="TIGR00729">
    <property type="entry name" value="ribonuclease HII"/>
    <property type="match status" value="1"/>
</dbReference>
<dbReference type="PANTHER" id="PTHR21347">
    <property type="entry name" value="CLEFT LIP AND PALATE ASSOCIATED TRANSMEMBRANE PROTEIN-RELATED"/>
    <property type="match status" value="1"/>
</dbReference>
<evidence type="ECO:0000313" key="26">
    <source>
        <dbReference type="Proteomes" id="UP000054047"/>
    </source>
</evidence>
<comment type="similarity">
    <text evidence="4">Belongs to the RNase HII family. Eukaryotic subfamily.</text>
</comment>
<comment type="cofactor">
    <cofactor evidence="2">
        <name>Mg(2+)</name>
        <dbReference type="ChEBI" id="CHEBI:18420"/>
    </cofactor>
</comment>
<comment type="cofactor">
    <cofactor evidence="20">
        <name>Mn(2+)</name>
        <dbReference type="ChEBI" id="CHEBI:29035"/>
    </cofactor>
    <cofactor evidence="20">
        <name>Mg(2+)</name>
        <dbReference type="ChEBI" id="CHEBI:18420"/>
    </cofactor>
    <text evidence="20">Manganese or magnesium. Binds 1 divalent metal ion per monomer in the absence of substrate. May bind a second metal ion after substrate binding.</text>
</comment>
<evidence type="ECO:0000256" key="2">
    <source>
        <dbReference type="ARBA" id="ARBA00001946"/>
    </source>
</evidence>
<evidence type="ECO:0000256" key="6">
    <source>
        <dbReference type="ARBA" id="ARBA00022692"/>
    </source>
</evidence>
<dbReference type="GO" id="GO:0012505">
    <property type="term" value="C:endomembrane system"/>
    <property type="evidence" value="ECO:0007669"/>
    <property type="project" value="TreeGrafter"/>
</dbReference>
<keyword evidence="8 20" id="KW-0479">Metal-binding</keyword>
<comment type="similarity">
    <text evidence="5">Belongs to the CLPTM1 family.</text>
</comment>
<comment type="catalytic activity">
    <reaction evidence="16">
        <text>a 1,2-diacyl-sn-glycero-3-phospho-(1D-myo-inositol)(in) = a 1,2-diacyl-sn-glycero-3-phospho-(1D-myo-inositol)(out)</text>
        <dbReference type="Rhea" id="RHEA:38691"/>
        <dbReference type="ChEBI" id="CHEBI:57880"/>
    </reaction>
</comment>
<dbReference type="GO" id="GO:0006401">
    <property type="term" value="P:RNA catabolic process"/>
    <property type="evidence" value="ECO:0007669"/>
    <property type="project" value="UniProtKB-UniRule"/>
</dbReference>
<dbReference type="SUPFAM" id="SSF53098">
    <property type="entry name" value="Ribonuclease H-like"/>
    <property type="match status" value="1"/>
</dbReference>
<dbReference type="AlphaFoldDB" id="A0A0C2H725"/>
<comment type="function">
    <text evidence="15">Catalytic subunit of RNase HII, an endonuclease that specifically degrades the RNA of RNA:DNA hybrids. Participates in DNA replication, possibly by mediating the removal of lagging-strand Okazaki fragment RNA primers during DNA replication. Mediates the excision of single ribonucleotides from DNA:RNA duplexes.</text>
</comment>
<reference evidence="25 26" key="1">
    <citation type="submission" date="2013-12" db="EMBL/GenBank/DDBJ databases">
        <title>Draft genome of the parsitic nematode Ancylostoma duodenale.</title>
        <authorList>
            <person name="Mitreva M."/>
        </authorList>
    </citation>
    <scope>NUCLEOTIDE SEQUENCE [LARGE SCALE GENOMIC DNA]</scope>
    <source>
        <strain evidence="25 26">Zhejiang</strain>
    </source>
</reference>
<dbReference type="Pfam" id="PF05602">
    <property type="entry name" value="CLPTM1"/>
    <property type="match status" value="1"/>
</dbReference>
<evidence type="ECO:0000256" key="19">
    <source>
        <dbReference type="ARBA" id="ARBA00093208"/>
    </source>
</evidence>
<evidence type="ECO:0000313" key="25">
    <source>
        <dbReference type="EMBL" id="KIH67334.1"/>
    </source>
</evidence>
<evidence type="ECO:0000256" key="8">
    <source>
        <dbReference type="ARBA" id="ARBA00022723"/>
    </source>
</evidence>
<comment type="catalytic activity">
    <reaction evidence="13">
        <text>a 1,2-diacyl-sn-glycero-3-phosphoethanolamine(in) = a 1,2-diacyl-sn-glycero-3-phosphoethanolamine(out)</text>
        <dbReference type="Rhea" id="RHEA:38895"/>
        <dbReference type="ChEBI" id="CHEBI:64612"/>
    </reaction>
</comment>
<keyword evidence="12 23" id="KW-0472">Membrane</keyword>
<dbReference type="Proteomes" id="UP000054047">
    <property type="component" value="Unassembled WGS sequence"/>
</dbReference>
<evidence type="ECO:0000256" key="16">
    <source>
        <dbReference type="ARBA" id="ARBA00035895"/>
    </source>
</evidence>